<sequence>MELLTEQHAVPGPVVYGYLRLTKPSAARQAALTEALAEYCRQRELLLDGVFTEQDLPEDTRPSAAFTALLDVLALPGIYGVVAPTVAHLGPQRLASAREKQIVEMGGRLLLLRGGSAGNGSRVEGVALPEGNVGVSGG</sequence>
<accession>A0ABR8L9J6</accession>
<comment type="caution">
    <text evidence="1">The sequence shown here is derived from an EMBL/GenBank/DDBJ whole genome shotgun (WGS) entry which is preliminary data.</text>
</comment>
<dbReference type="EMBL" id="JACXRZ010000019">
    <property type="protein sequence ID" value="MBD3146327.1"/>
    <property type="molecule type" value="Genomic_DNA"/>
</dbReference>
<proteinExistence type="predicted"/>
<gene>
    <name evidence="1" type="ORF">IEQ31_24505</name>
</gene>
<reference evidence="1 2" key="1">
    <citation type="submission" date="2020-09" db="EMBL/GenBank/DDBJ databases">
        <title>Actinomycete isolated from the Camponotus japonicus Mayr.</title>
        <authorList>
            <person name="Gong X."/>
        </authorList>
    </citation>
    <scope>NUCLEOTIDE SEQUENCE [LARGE SCALE GENOMIC DNA]</scope>
    <source>
        <strain evidence="1 2">2C-HV3</strain>
    </source>
</reference>
<dbReference type="RefSeq" id="WP_169981688.1">
    <property type="nucleotide sequence ID" value="NZ_JACXRZ010000019.1"/>
</dbReference>
<dbReference type="Proteomes" id="UP000653231">
    <property type="component" value="Unassembled WGS sequence"/>
</dbReference>
<keyword evidence="2" id="KW-1185">Reference proteome</keyword>
<evidence type="ECO:0000313" key="1">
    <source>
        <dbReference type="EMBL" id="MBD3146327.1"/>
    </source>
</evidence>
<evidence type="ECO:0000313" key="2">
    <source>
        <dbReference type="Proteomes" id="UP000653231"/>
    </source>
</evidence>
<protein>
    <recommendedName>
        <fullName evidence="3">Recombinase family protein</fullName>
    </recommendedName>
</protein>
<name>A0ABR8L9J6_9ACTN</name>
<evidence type="ECO:0008006" key="3">
    <source>
        <dbReference type="Google" id="ProtNLM"/>
    </source>
</evidence>
<organism evidence="1 2">
    <name type="scientific">Microbispora bryophytorum subsp. camponoti</name>
    <dbReference type="NCBI Taxonomy" id="1677852"/>
    <lineage>
        <taxon>Bacteria</taxon>
        <taxon>Bacillati</taxon>
        <taxon>Actinomycetota</taxon>
        <taxon>Actinomycetes</taxon>
        <taxon>Streptosporangiales</taxon>
        <taxon>Streptosporangiaceae</taxon>
        <taxon>Microbispora</taxon>
    </lineage>
</organism>